<dbReference type="FunFam" id="3.90.1150.10:FF:000001">
    <property type="entry name" value="Aspartate aminotransferase"/>
    <property type="match status" value="1"/>
</dbReference>
<evidence type="ECO:0000313" key="9">
    <source>
        <dbReference type="EMBL" id="ALC44751.1"/>
    </source>
</evidence>
<evidence type="ECO:0000256" key="7">
    <source>
        <dbReference type="RuleBase" id="RU000480"/>
    </source>
</evidence>
<evidence type="ECO:0000256" key="5">
    <source>
        <dbReference type="ARBA" id="ARBA00022679"/>
    </source>
</evidence>
<dbReference type="Pfam" id="PF00155">
    <property type="entry name" value="Aminotran_1_2"/>
    <property type="match status" value="1"/>
</dbReference>
<dbReference type="InterPro" id="IPR015421">
    <property type="entry name" value="PyrdxlP-dep_Trfase_major"/>
</dbReference>
<protein>
    <recommendedName>
        <fullName evidence="7">Aspartate aminotransferase</fullName>
        <ecNumber evidence="7">2.6.1.1</ecNumber>
    </recommendedName>
</protein>
<evidence type="ECO:0000256" key="6">
    <source>
        <dbReference type="ARBA" id="ARBA00022898"/>
    </source>
</evidence>
<dbReference type="SMR" id="A0A0M4EKM0"/>
<dbReference type="PANTHER" id="PTHR11879">
    <property type="entry name" value="ASPARTATE AMINOTRANSFERASE"/>
    <property type="match status" value="1"/>
</dbReference>
<evidence type="ECO:0000256" key="2">
    <source>
        <dbReference type="ARBA" id="ARBA00007441"/>
    </source>
</evidence>
<dbReference type="GO" id="GO:0005829">
    <property type="term" value="C:cytosol"/>
    <property type="evidence" value="ECO:0007669"/>
    <property type="project" value="TreeGrafter"/>
</dbReference>
<evidence type="ECO:0000313" key="10">
    <source>
        <dbReference type="Proteomes" id="UP000494163"/>
    </source>
</evidence>
<evidence type="ECO:0000256" key="3">
    <source>
        <dbReference type="ARBA" id="ARBA00011738"/>
    </source>
</evidence>
<organism evidence="9 10">
    <name type="scientific">Drosophila busckii</name>
    <name type="common">Fruit fly</name>
    <dbReference type="NCBI Taxonomy" id="30019"/>
    <lineage>
        <taxon>Eukaryota</taxon>
        <taxon>Metazoa</taxon>
        <taxon>Ecdysozoa</taxon>
        <taxon>Arthropoda</taxon>
        <taxon>Hexapoda</taxon>
        <taxon>Insecta</taxon>
        <taxon>Pterygota</taxon>
        <taxon>Neoptera</taxon>
        <taxon>Endopterygota</taxon>
        <taxon>Diptera</taxon>
        <taxon>Brachycera</taxon>
        <taxon>Muscomorpha</taxon>
        <taxon>Ephydroidea</taxon>
        <taxon>Drosophilidae</taxon>
        <taxon>Drosophila</taxon>
    </lineage>
</organism>
<comment type="miscellaneous">
    <text evidence="7">In eukaryotes there are cytoplasmic, mitochondrial and chloroplastic isozymes.</text>
</comment>
<dbReference type="Proteomes" id="UP000494163">
    <property type="component" value="Chromosome 3L"/>
</dbReference>
<dbReference type="InterPro" id="IPR015424">
    <property type="entry name" value="PyrdxlP-dep_Trfase"/>
</dbReference>
<dbReference type="PANTHER" id="PTHR11879:SF55">
    <property type="entry name" value="GLUTAMATE OXALOACETATE TRANSAMINASE 1, ISOFORM B"/>
    <property type="match status" value="1"/>
</dbReference>
<dbReference type="InterPro" id="IPR004838">
    <property type="entry name" value="NHTrfase_class1_PyrdxlP-BS"/>
</dbReference>
<dbReference type="EC" id="2.6.1.1" evidence="7"/>
<evidence type="ECO:0000256" key="1">
    <source>
        <dbReference type="ARBA" id="ARBA00001933"/>
    </source>
</evidence>
<keyword evidence="4 7" id="KW-0032">Aminotransferase</keyword>
<evidence type="ECO:0000259" key="8">
    <source>
        <dbReference type="Pfam" id="PF00155"/>
    </source>
</evidence>
<comment type="subunit">
    <text evidence="3 7">Homodimer.</text>
</comment>
<dbReference type="OMA" id="WSNHHQV"/>
<evidence type="ECO:0000256" key="4">
    <source>
        <dbReference type="ARBA" id="ARBA00022576"/>
    </source>
</evidence>
<dbReference type="AlphaFoldDB" id="A0A0M4EKM0"/>
<dbReference type="NCBIfam" id="NF006719">
    <property type="entry name" value="PRK09257.1"/>
    <property type="match status" value="1"/>
</dbReference>
<comment type="similarity">
    <text evidence="2">Belongs to the class-I pyridoxal-phosphate-dependent aminotransferase family.</text>
</comment>
<dbReference type="Gene3D" id="3.40.640.10">
    <property type="entry name" value="Type I PLP-dependent aspartate aminotransferase-like (Major domain)"/>
    <property type="match status" value="1"/>
</dbReference>
<accession>A0A0M4EKM0</accession>
<comment type="catalytic activity">
    <reaction evidence="7">
        <text>L-aspartate + 2-oxoglutarate = oxaloacetate + L-glutamate</text>
        <dbReference type="Rhea" id="RHEA:21824"/>
        <dbReference type="ChEBI" id="CHEBI:16452"/>
        <dbReference type="ChEBI" id="CHEBI:16810"/>
        <dbReference type="ChEBI" id="CHEBI:29985"/>
        <dbReference type="ChEBI" id="CHEBI:29991"/>
        <dbReference type="EC" id="2.6.1.1"/>
    </reaction>
</comment>
<reference evidence="9 10" key="1">
    <citation type="submission" date="2015-08" db="EMBL/GenBank/DDBJ databases">
        <title>Ancestral chromatin configuration constrains chromatin evolution on differentiating sex chromosomes in Drosophila.</title>
        <authorList>
            <person name="Zhou Q."/>
            <person name="Bachtrog D."/>
        </authorList>
    </citation>
    <scope>NUCLEOTIDE SEQUENCE [LARGE SCALE GENOMIC DNA]</scope>
    <source>
        <tissue evidence="9">Whole larvae</tissue>
    </source>
</reference>
<dbReference type="GO" id="GO:0030170">
    <property type="term" value="F:pyridoxal phosphate binding"/>
    <property type="evidence" value="ECO:0007669"/>
    <property type="project" value="InterPro"/>
</dbReference>
<name>A0A0M4EKM0_DROBS</name>
<dbReference type="InterPro" id="IPR004839">
    <property type="entry name" value="Aminotransferase_I/II_large"/>
</dbReference>
<keyword evidence="6" id="KW-0663">Pyridoxal phosphate</keyword>
<feature type="domain" description="Aminotransferase class I/classII large" evidence="8">
    <location>
        <begin position="59"/>
        <end position="427"/>
    </location>
</feature>
<dbReference type="Gene3D" id="3.90.1150.10">
    <property type="entry name" value="Aspartate Aminotransferase, domain 1"/>
    <property type="match status" value="1"/>
</dbReference>
<dbReference type="GO" id="GO:0006532">
    <property type="term" value="P:aspartate biosynthetic process"/>
    <property type="evidence" value="ECO:0007669"/>
    <property type="project" value="TreeGrafter"/>
</dbReference>
<dbReference type="CDD" id="cd00609">
    <property type="entry name" value="AAT_like"/>
    <property type="match status" value="1"/>
</dbReference>
<dbReference type="SUPFAM" id="SSF53383">
    <property type="entry name" value="PLP-dependent transferases"/>
    <property type="match status" value="1"/>
</dbReference>
<dbReference type="STRING" id="30019.A0A0M4EKM0"/>
<sequence length="446" mass="50126">MLKLATQLLVPRSNFVQISVKDYSACEGAPKSAFAKVKTEPPVEVFHLVKVFQADKHEQKVNLGIGAYRTDENKPFVLPVVKKCEIEVVNDAKLNHEYLPILGNPDFTKAATEMVLGKDSKALKEKRTLSVQTISGTGGIRLAAEFMCQHLQRRTVFVPNPTWENHMKIFKQAGFKHIKQYKYWNAKKRKLDMSSILRELSEAPEGAVVLMHASAHNPTGMDPSKAQWHQIAELIKQRRLFPFFDCAYQGFASGDIESDAFAIRHFVDAGLETILVQSFAKNMGLYNERVGNLVVVLNDKQQLPAVASQFTILVRINYSNPPAFGSRVVHKVLSVEQNRKEWEQTVCMMASRVKDMRKQLADKLKQLDTPGTWDHIVQQTGMFSYTGLTPKHVQKLKDDKHIYMLSSGRANICGLTTKNVDYVAKSISEVVKELGATADADSECDS</sequence>
<dbReference type="GO" id="GO:0004069">
    <property type="term" value="F:L-aspartate:2-oxoglutarate aminotransferase activity"/>
    <property type="evidence" value="ECO:0007669"/>
    <property type="project" value="UniProtKB-EC"/>
</dbReference>
<dbReference type="EMBL" id="CP012525">
    <property type="protein sequence ID" value="ALC44751.1"/>
    <property type="molecule type" value="Genomic_DNA"/>
</dbReference>
<dbReference type="FunFam" id="3.40.640.10:FF:000066">
    <property type="entry name" value="Aspartate aminotransferase"/>
    <property type="match status" value="1"/>
</dbReference>
<keyword evidence="5 7" id="KW-0808">Transferase</keyword>
<keyword evidence="10" id="KW-1185">Reference proteome</keyword>
<gene>
    <name evidence="9" type="ORF">Dbus_chr3Lg1917</name>
</gene>
<proteinExistence type="inferred from homology"/>
<dbReference type="OrthoDB" id="6752799at2759"/>
<comment type="cofactor">
    <cofactor evidence="1">
        <name>pyridoxal 5'-phosphate</name>
        <dbReference type="ChEBI" id="CHEBI:597326"/>
    </cofactor>
</comment>
<dbReference type="PRINTS" id="PR00799">
    <property type="entry name" value="TRANSAMINASE"/>
</dbReference>
<dbReference type="InterPro" id="IPR015422">
    <property type="entry name" value="PyrdxlP-dep_Trfase_small"/>
</dbReference>
<dbReference type="InterPro" id="IPR000796">
    <property type="entry name" value="Asp_trans"/>
</dbReference>
<dbReference type="PROSITE" id="PS00105">
    <property type="entry name" value="AA_TRANSFER_CLASS_1"/>
    <property type="match status" value="1"/>
</dbReference>